<protein>
    <submittedName>
        <fullName evidence="1">Virion morphogenesis protein</fullName>
    </submittedName>
</protein>
<name>A0A8S5N5I7_9CAUD</name>
<sequence length="167" mass="18165">MPTVIVKSIKGGEKLQKKLKSIAQARITANIGFLDRATYPDGTGVATVAYLNEYGGHNPPRPFLSRTRSNNIKKWVKGIKVNLQKAGISKASIANVYEMMAMVAVGDVKRTIADWPSSDPYPNNPATIKAKARRGRSGKNIQAIDPTRVLIDTGRMIGAVGYEVVKK</sequence>
<proteinExistence type="predicted"/>
<evidence type="ECO:0000313" key="1">
    <source>
        <dbReference type="EMBL" id="DAD89443.1"/>
    </source>
</evidence>
<accession>A0A8S5N5I7</accession>
<reference evidence="1" key="1">
    <citation type="journal article" date="2021" name="Proc. Natl. Acad. Sci. U.S.A.">
        <title>A Catalog of Tens of Thousands of Viruses from Human Metagenomes Reveals Hidden Associations with Chronic Diseases.</title>
        <authorList>
            <person name="Tisza M.J."/>
            <person name="Buck C.B."/>
        </authorList>
    </citation>
    <scope>NUCLEOTIDE SEQUENCE</scope>
    <source>
        <strain evidence="1">CtxpQ22</strain>
    </source>
</reference>
<dbReference type="EMBL" id="BK015061">
    <property type="protein sequence ID" value="DAD89443.1"/>
    <property type="molecule type" value="Genomic_DNA"/>
</dbReference>
<organism evidence="1">
    <name type="scientific">Myoviridae sp. ctxpQ22</name>
    <dbReference type="NCBI Taxonomy" id="2826715"/>
    <lineage>
        <taxon>Viruses</taxon>
        <taxon>Duplodnaviria</taxon>
        <taxon>Heunggongvirae</taxon>
        <taxon>Uroviricota</taxon>
        <taxon>Caudoviricetes</taxon>
    </lineage>
</organism>